<dbReference type="InterPro" id="IPR050879">
    <property type="entry name" value="Acyltransferase_3"/>
</dbReference>
<dbReference type="RefSeq" id="WP_286050658.1">
    <property type="nucleotide sequence ID" value="NZ_JASVWF010000001.1"/>
</dbReference>
<keyword evidence="4" id="KW-0808">Transferase</keyword>
<keyword evidence="2" id="KW-1133">Transmembrane helix</keyword>
<evidence type="ECO:0000256" key="1">
    <source>
        <dbReference type="SAM" id="MobiDB-lite"/>
    </source>
</evidence>
<feature type="transmembrane region" description="Helical" evidence="2">
    <location>
        <begin position="290"/>
        <end position="312"/>
    </location>
</feature>
<evidence type="ECO:0000256" key="2">
    <source>
        <dbReference type="SAM" id="Phobius"/>
    </source>
</evidence>
<feature type="domain" description="Acyltransferase 3" evidence="3">
    <location>
        <begin position="27"/>
        <end position="343"/>
    </location>
</feature>
<sequence length="383" mass="42154">MTLLTDRRAEPTGRLLQPAVPGERRLSWDVIRVLAVLSVVVQHATYTAQGVMPWLAPPPFTWSVEAGANTLMVVSAFFICVTVAKRRPGRWWWQRIARLLPAYLVAVVVTYGATLLAADHGYWRPGVRDLVGNLLLVQGFDPGVTFMDHSYWTLPLQLGVFTLVALTVGVLGRDVWRRPLALPLLAWFGVIAPVLLAKFATGWLAWLSDGFVMWRWQLFAIGLAMWLASTRRISLTHLAALTAAGVLAEAIITPDPDSTIVLAAACLLVAAATLGPDWDFLRVGPLPRLIGWAAGVSYGVYLCNQQIGYFFAWVAQDYAGVTGWGRLLGVVVLAFLLGWLLTRFVERPAHRALTRRRQEKDLAASISRSFSSATPAEMRTPSG</sequence>
<gene>
    <name evidence="4" type="ORF">QRT03_01530</name>
</gene>
<dbReference type="Proteomes" id="UP001231924">
    <property type="component" value="Unassembled WGS sequence"/>
</dbReference>
<feature type="region of interest" description="Disordered" evidence="1">
    <location>
        <begin position="364"/>
        <end position="383"/>
    </location>
</feature>
<evidence type="ECO:0000259" key="3">
    <source>
        <dbReference type="Pfam" id="PF01757"/>
    </source>
</evidence>
<dbReference type="PANTHER" id="PTHR23028">
    <property type="entry name" value="ACETYLTRANSFERASE"/>
    <property type="match status" value="1"/>
</dbReference>
<feature type="transmembrane region" description="Helical" evidence="2">
    <location>
        <begin position="96"/>
        <end position="118"/>
    </location>
</feature>
<feature type="transmembrane region" description="Helical" evidence="2">
    <location>
        <begin position="151"/>
        <end position="172"/>
    </location>
</feature>
<dbReference type="EMBL" id="JASVWF010000001">
    <property type="protein sequence ID" value="MDL5154623.1"/>
    <property type="molecule type" value="Genomic_DNA"/>
</dbReference>
<keyword evidence="5" id="KW-1185">Reference proteome</keyword>
<evidence type="ECO:0000313" key="5">
    <source>
        <dbReference type="Proteomes" id="UP001231924"/>
    </source>
</evidence>
<organism evidence="4 5">
    <name type="scientific">Actinomycetospora termitidis</name>
    <dbReference type="NCBI Taxonomy" id="3053470"/>
    <lineage>
        <taxon>Bacteria</taxon>
        <taxon>Bacillati</taxon>
        <taxon>Actinomycetota</taxon>
        <taxon>Actinomycetes</taxon>
        <taxon>Pseudonocardiales</taxon>
        <taxon>Pseudonocardiaceae</taxon>
        <taxon>Actinomycetospora</taxon>
    </lineage>
</organism>
<accession>A0ABT7M1U0</accession>
<feature type="transmembrane region" description="Helical" evidence="2">
    <location>
        <begin position="324"/>
        <end position="345"/>
    </location>
</feature>
<name>A0ABT7M1U0_9PSEU</name>
<dbReference type="EC" id="2.3.-.-" evidence="4"/>
<feature type="transmembrane region" description="Helical" evidence="2">
    <location>
        <begin position="184"/>
        <end position="206"/>
    </location>
</feature>
<feature type="transmembrane region" description="Helical" evidence="2">
    <location>
        <begin position="235"/>
        <end position="253"/>
    </location>
</feature>
<keyword evidence="4" id="KW-0012">Acyltransferase</keyword>
<feature type="transmembrane region" description="Helical" evidence="2">
    <location>
        <begin position="259"/>
        <end position="278"/>
    </location>
</feature>
<dbReference type="GO" id="GO:0016746">
    <property type="term" value="F:acyltransferase activity"/>
    <property type="evidence" value="ECO:0007669"/>
    <property type="project" value="UniProtKB-KW"/>
</dbReference>
<keyword evidence="2" id="KW-0472">Membrane</keyword>
<feature type="transmembrane region" description="Helical" evidence="2">
    <location>
        <begin position="26"/>
        <end position="46"/>
    </location>
</feature>
<comment type="caution">
    <text evidence="4">The sequence shown here is derived from an EMBL/GenBank/DDBJ whole genome shotgun (WGS) entry which is preliminary data.</text>
</comment>
<dbReference type="Pfam" id="PF01757">
    <property type="entry name" value="Acyl_transf_3"/>
    <property type="match status" value="1"/>
</dbReference>
<protein>
    <submittedName>
        <fullName evidence="4">Acyltransferase</fullName>
        <ecNumber evidence="4">2.3.-.-</ecNumber>
    </submittedName>
</protein>
<feature type="transmembrane region" description="Helical" evidence="2">
    <location>
        <begin position="212"/>
        <end position="228"/>
    </location>
</feature>
<dbReference type="PANTHER" id="PTHR23028:SF53">
    <property type="entry name" value="ACYL_TRANSF_3 DOMAIN-CONTAINING PROTEIN"/>
    <property type="match status" value="1"/>
</dbReference>
<dbReference type="InterPro" id="IPR002656">
    <property type="entry name" value="Acyl_transf_3_dom"/>
</dbReference>
<reference evidence="4 5" key="1">
    <citation type="submission" date="2023-06" db="EMBL/GenBank/DDBJ databases">
        <title>Actinomycetospora Odt1-22.</title>
        <authorList>
            <person name="Supong K."/>
        </authorList>
    </citation>
    <scope>NUCLEOTIDE SEQUENCE [LARGE SCALE GENOMIC DNA]</scope>
    <source>
        <strain evidence="4 5">Odt1-22</strain>
    </source>
</reference>
<proteinExistence type="predicted"/>
<feature type="transmembrane region" description="Helical" evidence="2">
    <location>
        <begin position="66"/>
        <end position="84"/>
    </location>
</feature>
<evidence type="ECO:0000313" key="4">
    <source>
        <dbReference type="EMBL" id="MDL5154623.1"/>
    </source>
</evidence>
<keyword evidence="2" id="KW-0812">Transmembrane</keyword>